<dbReference type="GO" id="GO:0005576">
    <property type="term" value="C:extracellular region"/>
    <property type="evidence" value="ECO:0007669"/>
    <property type="project" value="InterPro"/>
</dbReference>
<dbReference type="EMBL" id="JAULSW010000008">
    <property type="protein sequence ID" value="KAK3372136.1"/>
    <property type="molecule type" value="Genomic_DNA"/>
</dbReference>
<name>A0AAE0KA12_9PEZI</name>
<evidence type="ECO:0000313" key="2">
    <source>
        <dbReference type="EMBL" id="KAK3372136.1"/>
    </source>
</evidence>
<dbReference type="Pfam" id="PF09044">
    <property type="entry name" value="Kp4"/>
    <property type="match status" value="1"/>
</dbReference>
<sequence length="203" mass="23336">MSFPFFFSLPASKISQLSTVLTNSESKENSSEFTICITWRFLRLANTALGVLNNNNWTKYLRNHHQNGLRQAHPHHPRIFHCHRRRCRPELRWLYPVQLRRRDHLQAASPREHPSRCHNLCIWSPDCLRRVWLWRRGLFFQGGATGTGAHVKRLFPFIVGNSCDNCGSVPFGFPAVNDNKGVGSLTANFVSNPCFPDQDGVCH</sequence>
<protein>
    <recommendedName>
        <fullName evidence="1">Killer toxin Kp4 domain-containing protein</fullName>
    </recommendedName>
</protein>
<keyword evidence="3" id="KW-1185">Reference proteome</keyword>
<reference evidence="2" key="1">
    <citation type="journal article" date="2023" name="Mol. Phylogenet. Evol.">
        <title>Genome-scale phylogeny and comparative genomics of the fungal order Sordariales.</title>
        <authorList>
            <person name="Hensen N."/>
            <person name="Bonometti L."/>
            <person name="Westerberg I."/>
            <person name="Brannstrom I.O."/>
            <person name="Guillou S."/>
            <person name="Cros-Aarteil S."/>
            <person name="Calhoun S."/>
            <person name="Haridas S."/>
            <person name="Kuo A."/>
            <person name="Mondo S."/>
            <person name="Pangilinan J."/>
            <person name="Riley R."/>
            <person name="LaButti K."/>
            <person name="Andreopoulos B."/>
            <person name="Lipzen A."/>
            <person name="Chen C."/>
            <person name="Yan M."/>
            <person name="Daum C."/>
            <person name="Ng V."/>
            <person name="Clum A."/>
            <person name="Steindorff A."/>
            <person name="Ohm R.A."/>
            <person name="Martin F."/>
            <person name="Silar P."/>
            <person name="Natvig D.O."/>
            <person name="Lalanne C."/>
            <person name="Gautier V."/>
            <person name="Ament-Velasquez S.L."/>
            <person name="Kruys A."/>
            <person name="Hutchinson M.I."/>
            <person name="Powell A.J."/>
            <person name="Barry K."/>
            <person name="Miller A.N."/>
            <person name="Grigoriev I.V."/>
            <person name="Debuchy R."/>
            <person name="Gladieux P."/>
            <person name="Hiltunen Thoren M."/>
            <person name="Johannesson H."/>
        </authorList>
    </citation>
    <scope>NUCLEOTIDE SEQUENCE</scope>
    <source>
        <strain evidence="2">CBS 232.78</strain>
    </source>
</reference>
<dbReference type="Proteomes" id="UP001285441">
    <property type="component" value="Unassembled WGS sequence"/>
</dbReference>
<feature type="domain" description="Killer toxin Kp4" evidence="1">
    <location>
        <begin position="139"/>
        <end position="190"/>
    </location>
</feature>
<dbReference type="Gene3D" id="3.30.430.10">
    <property type="entry name" value="Killer Toxin P4, subunit A"/>
    <property type="match status" value="1"/>
</dbReference>
<dbReference type="AlphaFoldDB" id="A0AAE0KA12"/>
<gene>
    <name evidence="2" type="ORF">B0H63DRAFT_483933</name>
</gene>
<evidence type="ECO:0000259" key="1">
    <source>
        <dbReference type="Pfam" id="PF09044"/>
    </source>
</evidence>
<organism evidence="2 3">
    <name type="scientific">Podospora didyma</name>
    <dbReference type="NCBI Taxonomy" id="330526"/>
    <lineage>
        <taxon>Eukaryota</taxon>
        <taxon>Fungi</taxon>
        <taxon>Dikarya</taxon>
        <taxon>Ascomycota</taxon>
        <taxon>Pezizomycotina</taxon>
        <taxon>Sordariomycetes</taxon>
        <taxon>Sordariomycetidae</taxon>
        <taxon>Sordariales</taxon>
        <taxon>Podosporaceae</taxon>
        <taxon>Podospora</taxon>
    </lineage>
</organism>
<accession>A0AAE0KA12</accession>
<dbReference type="InterPro" id="IPR015131">
    <property type="entry name" value="Killer_tox_Kp4"/>
</dbReference>
<evidence type="ECO:0000313" key="3">
    <source>
        <dbReference type="Proteomes" id="UP001285441"/>
    </source>
</evidence>
<proteinExistence type="predicted"/>
<comment type="caution">
    <text evidence="2">The sequence shown here is derived from an EMBL/GenBank/DDBJ whole genome shotgun (WGS) entry which is preliminary data.</text>
</comment>
<reference evidence="2" key="2">
    <citation type="submission" date="2023-06" db="EMBL/GenBank/DDBJ databases">
        <authorList>
            <consortium name="Lawrence Berkeley National Laboratory"/>
            <person name="Haridas S."/>
            <person name="Hensen N."/>
            <person name="Bonometti L."/>
            <person name="Westerberg I."/>
            <person name="Brannstrom I.O."/>
            <person name="Guillou S."/>
            <person name="Cros-Aarteil S."/>
            <person name="Calhoun S."/>
            <person name="Kuo A."/>
            <person name="Mondo S."/>
            <person name="Pangilinan J."/>
            <person name="Riley R."/>
            <person name="LaButti K."/>
            <person name="Andreopoulos B."/>
            <person name="Lipzen A."/>
            <person name="Chen C."/>
            <person name="Yanf M."/>
            <person name="Daum C."/>
            <person name="Ng V."/>
            <person name="Clum A."/>
            <person name="Steindorff A."/>
            <person name="Ohm R."/>
            <person name="Martin F."/>
            <person name="Silar P."/>
            <person name="Natvig D."/>
            <person name="Lalanne C."/>
            <person name="Gautier V."/>
            <person name="Ament-velasquez S.L."/>
            <person name="Kruys A."/>
            <person name="Hutchinson M.I."/>
            <person name="Powell A.J."/>
            <person name="Barry K."/>
            <person name="Miller A.N."/>
            <person name="Grigoriev I.V."/>
            <person name="Debuchy R."/>
            <person name="Gladieux P."/>
            <person name="Thoren M.H."/>
            <person name="Johannesson H."/>
        </authorList>
    </citation>
    <scope>NUCLEOTIDE SEQUENCE</scope>
    <source>
        <strain evidence="2">CBS 232.78</strain>
    </source>
</reference>